<evidence type="ECO:0000313" key="1">
    <source>
        <dbReference type="EMBL" id="MFB6490701.1"/>
    </source>
</evidence>
<reference evidence="1" key="1">
    <citation type="submission" date="2024-07" db="EMBL/GenBank/DDBJ databases">
        <title>Metagenome and Metagenome-Assembled Genomes of Archaea from a hot spring from the geothermal field of Los Azufres, Mexico.</title>
        <authorList>
            <person name="Marin-Paredes R."/>
            <person name="Martinez-Romero E."/>
            <person name="Servin-Garciduenas L.E."/>
        </authorList>
    </citation>
    <scope>NUCLEOTIDE SEQUENCE</scope>
</reference>
<gene>
    <name evidence="1" type="ORF">TU35_005555</name>
</gene>
<dbReference type="Proteomes" id="UP000033636">
    <property type="component" value="Unassembled WGS sequence"/>
</dbReference>
<name>A0ACC6V162_9CREN</name>
<dbReference type="EMBL" id="JZWT02000012">
    <property type="protein sequence ID" value="MFB6490701.1"/>
    <property type="molecule type" value="Genomic_DNA"/>
</dbReference>
<protein>
    <submittedName>
        <fullName evidence="1">50S ribosomal protein L30e</fullName>
    </submittedName>
</protein>
<keyword evidence="1" id="KW-0687">Ribonucleoprotein</keyword>
<comment type="caution">
    <text evidence="1">The sequence shown here is derived from an EMBL/GenBank/DDBJ whole genome shotgun (WGS) entry which is preliminary data.</text>
</comment>
<sequence>MGESIDISRELQVAISTGKVLIGHKSTRKALLAGQAKMVILAANAPVDIRSDLEYYAKLSGTPIFVFPGSSLELGTAAKKPFKISAMAIIDPGQSEILRLAGHA</sequence>
<organism evidence="1 2">
    <name type="scientific">Thermoproteus sp. AZ2</name>
    <dbReference type="NCBI Taxonomy" id="1609232"/>
    <lineage>
        <taxon>Archaea</taxon>
        <taxon>Thermoproteota</taxon>
        <taxon>Thermoprotei</taxon>
        <taxon>Thermoproteales</taxon>
        <taxon>Thermoproteaceae</taxon>
        <taxon>Thermoproteus</taxon>
    </lineage>
</organism>
<evidence type="ECO:0000313" key="2">
    <source>
        <dbReference type="Proteomes" id="UP000033636"/>
    </source>
</evidence>
<keyword evidence="1" id="KW-0689">Ribosomal protein</keyword>
<accession>A0ACC6V162</accession>
<proteinExistence type="predicted"/>